<feature type="transmembrane region" description="Helical" evidence="16">
    <location>
        <begin position="26"/>
        <end position="45"/>
    </location>
</feature>
<reference evidence="20 21" key="1">
    <citation type="submission" date="2020-08" db="EMBL/GenBank/DDBJ databases">
        <title>Genomic Encyclopedia of Type Strains, Phase IV (KMG-IV): sequencing the most valuable type-strain genomes for metagenomic binning, comparative biology and taxonomic classification.</title>
        <authorList>
            <person name="Goeker M."/>
        </authorList>
    </citation>
    <scope>NUCLEOTIDE SEQUENCE [LARGE SCALE GENOMIC DNA]</scope>
    <source>
        <strain evidence="20 21">DSM 17976</strain>
    </source>
</reference>
<evidence type="ECO:0000256" key="1">
    <source>
        <dbReference type="ARBA" id="ARBA00004429"/>
    </source>
</evidence>
<keyword evidence="21" id="KW-1185">Reference proteome</keyword>
<dbReference type="Pfam" id="PF02706">
    <property type="entry name" value="Wzz"/>
    <property type="match status" value="1"/>
</dbReference>
<accession>A0A7W6ERK3</accession>
<dbReference type="RefSeq" id="WP_183976011.1">
    <property type="nucleotide sequence ID" value="NZ_JACIBY010000007.1"/>
</dbReference>
<evidence type="ECO:0000256" key="14">
    <source>
        <dbReference type="ARBA" id="ARBA00023137"/>
    </source>
</evidence>
<comment type="catalytic activity">
    <reaction evidence="15">
        <text>L-tyrosyl-[protein] + ATP = O-phospho-L-tyrosyl-[protein] + ADP + H(+)</text>
        <dbReference type="Rhea" id="RHEA:10596"/>
        <dbReference type="Rhea" id="RHEA-COMP:10136"/>
        <dbReference type="Rhea" id="RHEA-COMP:20101"/>
        <dbReference type="ChEBI" id="CHEBI:15378"/>
        <dbReference type="ChEBI" id="CHEBI:30616"/>
        <dbReference type="ChEBI" id="CHEBI:46858"/>
        <dbReference type="ChEBI" id="CHEBI:61978"/>
        <dbReference type="ChEBI" id="CHEBI:456216"/>
        <dbReference type="EC" id="2.7.10.2"/>
    </reaction>
</comment>
<sequence length="770" mass="87376">MENLEFWLEKEEDFNLKLFLLKYLRYWYWFVIAVAVALCGAFFYLQLTTPIYKVTASMLIKDEKKGMGGGNEMLKELDLFNGNKIVENEMEVLKSRSLMEKVIDDLNLSVSYFEEGTYRDSELFQKSPITINYTQLQDVAFEKPLYVKAVDNQHFNLMDDKQHVVGSYIYTQPISSIYGRFRVFLSHPKIAKGTLIKVRFSHKESLISSLIAQIQVELINQKSTVLLLSTETSVPDKGKSILAKLLDAYTFSALEDKNLEASNTLRFIEDRLKLITGELTIVEKDVESYKTSQGITDLSTEANLFLEKVKENDTKLNEVDIQLKVLEGVERYLQSGQGTVAPASLMVTDPILTSFIEKLSELELQKEKMSRSVLPGNPFLETLNTQVANTKQAIRENVNNQKNGLLVTRSSLAGLNKRFESSISRIPRKEREFVTIQRQQNIKENLYLLLLQKREETALSYASTVTDSRIVDKPYSTPGPVKPNNKLIYAIALLVGLVLPAGVINVRELLNDRVQSRKEIETKTGLPVFGEVSLKPKGLKTNTLDSQSRSFINEQFRLLRTNLQYIQSEQPDKGQVLLFTSSTSGEGKSFVTLNLALSIATLGKKVVVLELDMRKPKLTKYLGLNREKGLSNYLAGAADAMEIAQKTDYDNLFLASCGPIPPNPSELLSSRKIGELLSLYREYFDYILLDTPPIGLVTDALVLAPYIDTCFYIVRHEVTVKKDLTILADLKKFNKFKSINVIFNGVNYRNSQEYRYGYGYGYKYGKGYYG</sequence>
<dbReference type="InterPro" id="IPR003856">
    <property type="entry name" value="LPS_length_determ_N"/>
</dbReference>
<evidence type="ECO:0000259" key="17">
    <source>
        <dbReference type="Pfam" id="PF02706"/>
    </source>
</evidence>
<evidence type="ECO:0000256" key="5">
    <source>
        <dbReference type="ARBA" id="ARBA00022475"/>
    </source>
</evidence>
<dbReference type="EC" id="2.7.10.2" evidence="4"/>
<dbReference type="CDD" id="cd05387">
    <property type="entry name" value="BY-kinase"/>
    <property type="match status" value="1"/>
</dbReference>
<organism evidence="20 21">
    <name type="scientific">Runella defluvii</name>
    <dbReference type="NCBI Taxonomy" id="370973"/>
    <lineage>
        <taxon>Bacteria</taxon>
        <taxon>Pseudomonadati</taxon>
        <taxon>Bacteroidota</taxon>
        <taxon>Cytophagia</taxon>
        <taxon>Cytophagales</taxon>
        <taxon>Spirosomataceae</taxon>
        <taxon>Runella</taxon>
    </lineage>
</organism>
<dbReference type="InterPro" id="IPR005702">
    <property type="entry name" value="Wzc-like_C"/>
</dbReference>
<dbReference type="Pfam" id="PF13614">
    <property type="entry name" value="AAA_31"/>
    <property type="match status" value="1"/>
</dbReference>
<dbReference type="InterPro" id="IPR032807">
    <property type="entry name" value="GNVR"/>
</dbReference>
<dbReference type="GO" id="GO:0042802">
    <property type="term" value="F:identical protein binding"/>
    <property type="evidence" value="ECO:0007669"/>
    <property type="project" value="UniProtKB-ARBA"/>
</dbReference>
<comment type="caution">
    <text evidence="20">The sequence shown here is derived from an EMBL/GenBank/DDBJ whole genome shotgun (WGS) entry which is preliminary data.</text>
</comment>
<gene>
    <name evidence="20" type="ORF">FHS57_003606</name>
</gene>
<dbReference type="Proteomes" id="UP000541352">
    <property type="component" value="Unassembled WGS sequence"/>
</dbReference>
<evidence type="ECO:0000313" key="21">
    <source>
        <dbReference type="Proteomes" id="UP000541352"/>
    </source>
</evidence>
<dbReference type="GO" id="GO:0005886">
    <property type="term" value="C:plasma membrane"/>
    <property type="evidence" value="ECO:0007669"/>
    <property type="project" value="UniProtKB-SubCell"/>
</dbReference>
<dbReference type="AlphaFoldDB" id="A0A7W6ERK3"/>
<dbReference type="Gene3D" id="3.40.50.300">
    <property type="entry name" value="P-loop containing nucleotide triphosphate hydrolases"/>
    <property type="match status" value="1"/>
</dbReference>
<evidence type="ECO:0000256" key="3">
    <source>
        <dbReference type="ARBA" id="ARBA00008883"/>
    </source>
</evidence>
<evidence type="ECO:0000256" key="13">
    <source>
        <dbReference type="ARBA" id="ARBA00023136"/>
    </source>
</evidence>
<dbReference type="InterPro" id="IPR025669">
    <property type="entry name" value="AAA_dom"/>
</dbReference>
<feature type="domain" description="Polysaccharide chain length determinant N-terminal" evidence="17">
    <location>
        <begin position="24"/>
        <end position="106"/>
    </location>
</feature>
<name>A0A7W6ERK3_9BACT</name>
<keyword evidence="10" id="KW-0418">Kinase</keyword>
<evidence type="ECO:0000256" key="4">
    <source>
        <dbReference type="ARBA" id="ARBA00011903"/>
    </source>
</evidence>
<keyword evidence="5" id="KW-1003">Cell membrane</keyword>
<evidence type="ECO:0000256" key="11">
    <source>
        <dbReference type="ARBA" id="ARBA00022840"/>
    </source>
</evidence>
<dbReference type="InterPro" id="IPR050445">
    <property type="entry name" value="Bact_polysacc_biosynth/exp"/>
</dbReference>
<protein>
    <recommendedName>
        <fullName evidence="4">non-specific protein-tyrosine kinase</fullName>
        <ecNumber evidence="4">2.7.10.2</ecNumber>
    </recommendedName>
</protein>
<dbReference type="NCBIfam" id="TIGR01007">
    <property type="entry name" value="eps_fam"/>
    <property type="match status" value="1"/>
</dbReference>
<evidence type="ECO:0000259" key="19">
    <source>
        <dbReference type="Pfam" id="PF13807"/>
    </source>
</evidence>
<dbReference type="FunFam" id="3.40.50.300:FF:000527">
    <property type="entry name" value="Tyrosine-protein kinase etk"/>
    <property type="match status" value="1"/>
</dbReference>
<dbReference type="PANTHER" id="PTHR32309">
    <property type="entry name" value="TYROSINE-PROTEIN KINASE"/>
    <property type="match status" value="1"/>
</dbReference>
<dbReference type="SUPFAM" id="SSF52540">
    <property type="entry name" value="P-loop containing nucleoside triphosphate hydrolases"/>
    <property type="match status" value="1"/>
</dbReference>
<proteinExistence type="inferred from homology"/>
<dbReference type="GO" id="GO:0004715">
    <property type="term" value="F:non-membrane spanning protein tyrosine kinase activity"/>
    <property type="evidence" value="ECO:0007669"/>
    <property type="project" value="UniProtKB-EC"/>
</dbReference>
<evidence type="ECO:0000259" key="18">
    <source>
        <dbReference type="Pfam" id="PF13614"/>
    </source>
</evidence>
<comment type="similarity">
    <text evidence="2">Belongs to the CpsD/CapB family.</text>
</comment>
<dbReference type="Pfam" id="PF13807">
    <property type="entry name" value="GNVR"/>
    <property type="match status" value="1"/>
</dbReference>
<evidence type="ECO:0000256" key="10">
    <source>
        <dbReference type="ARBA" id="ARBA00022777"/>
    </source>
</evidence>
<keyword evidence="9" id="KW-0547">Nucleotide-binding</keyword>
<evidence type="ECO:0000256" key="8">
    <source>
        <dbReference type="ARBA" id="ARBA00022692"/>
    </source>
</evidence>
<feature type="domain" description="AAA" evidence="18">
    <location>
        <begin position="581"/>
        <end position="698"/>
    </location>
</feature>
<dbReference type="GO" id="GO:0005524">
    <property type="term" value="F:ATP binding"/>
    <property type="evidence" value="ECO:0007669"/>
    <property type="project" value="UniProtKB-KW"/>
</dbReference>
<keyword evidence="7" id="KW-0808">Transferase</keyword>
<keyword evidence="12 16" id="KW-1133">Transmembrane helix</keyword>
<keyword evidence="13 16" id="KW-0472">Membrane</keyword>
<dbReference type="InterPro" id="IPR027417">
    <property type="entry name" value="P-loop_NTPase"/>
</dbReference>
<evidence type="ECO:0000256" key="6">
    <source>
        <dbReference type="ARBA" id="ARBA00022519"/>
    </source>
</evidence>
<evidence type="ECO:0000256" key="7">
    <source>
        <dbReference type="ARBA" id="ARBA00022679"/>
    </source>
</evidence>
<dbReference type="EMBL" id="JACIBY010000007">
    <property type="protein sequence ID" value="MBB3839597.1"/>
    <property type="molecule type" value="Genomic_DNA"/>
</dbReference>
<evidence type="ECO:0000256" key="9">
    <source>
        <dbReference type="ARBA" id="ARBA00022741"/>
    </source>
</evidence>
<keyword evidence="8 16" id="KW-0812">Transmembrane</keyword>
<evidence type="ECO:0000256" key="15">
    <source>
        <dbReference type="ARBA" id="ARBA00051245"/>
    </source>
</evidence>
<comment type="similarity">
    <text evidence="3">Belongs to the etk/wzc family.</text>
</comment>
<comment type="subcellular location">
    <subcellularLocation>
        <location evidence="1">Cell inner membrane</location>
        <topology evidence="1">Multi-pass membrane protein</topology>
    </subcellularLocation>
</comment>
<evidence type="ECO:0000256" key="16">
    <source>
        <dbReference type="SAM" id="Phobius"/>
    </source>
</evidence>
<evidence type="ECO:0000256" key="2">
    <source>
        <dbReference type="ARBA" id="ARBA00007316"/>
    </source>
</evidence>
<keyword evidence="11" id="KW-0067">ATP-binding</keyword>
<keyword evidence="6" id="KW-0997">Cell inner membrane</keyword>
<dbReference type="PANTHER" id="PTHR32309:SF13">
    <property type="entry name" value="FERRIC ENTEROBACTIN TRANSPORT PROTEIN FEPE"/>
    <property type="match status" value="1"/>
</dbReference>
<evidence type="ECO:0000256" key="12">
    <source>
        <dbReference type="ARBA" id="ARBA00022989"/>
    </source>
</evidence>
<evidence type="ECO:0000313" key="20">
    <source>
        <dbReference type="EMBL" id="MBB3839597.1"/>
    </source>
</evidence>
<feature type="domain" description="Tyrosine-protein kinase G-rich" evidence="19">
    <location>
        <begin position="430"/>
        <end position="508"/>
    </location>
</feature>
<keyword evidence="14" id="KW-0829">Tyrosine-protein kinase</keyword>